<dbReference type="GO" id="GO:0005840">
    <property type="term" value="C:ribosome"/>
    <property type="evidence" value="ECO:0007669"/>
    <property type="project" value="UniProtKB-KW"/>
</dbReference>
<sequence>QGHRTGPAEGRGLRQGAGIRSRDRHPLAPGRRPGGHRRQGRDPAGTQRLPSSQAAEGL</sequence>
<feature type="region of interest" description="Disordered" evidence="1">
    <location>
        <begin position="1"/>
        <end position="58"/>
    </location>
</feature>
<feature type="non-terminal residue" evidence="2">
    <location>
        <position position="1"/>
    </location>
</feature>
<evidence type="ECO:0000313" key="2">
    <source>
        <dbReference type="EMBL" id="CAA9492449.1"/>
    </source>
</evidence>
<gene>
    <name evidence="2" type="ORF">AVDCRST_MAG69-1425</name>
</gene>
<reference evidence="2" key="1">
    <citation type="submission" date="2020-02" db="EMBL/GenBank/DDBJ databases">
        <authorList>
            <person name="Meier V. D."/>
        </authorList>
    </citation>
    <scope>NUCLEOTIDE SEQUENCE</scope>
    <source>
        <strain evidence="2">AVDCRST_MAG69</strain>
    </source>
</reference>
<name>A0A6J4S9I9_9ACTN</name>
<feature type="compositionally biased region" description="Polar residues" evidence="1">
    <location>
        <begin position="48"/>
        <end position="58"/>
    </location>
</feature>
<protein>
    <submittedName>
        <fullName evidence="2">SSU ribosomal protein S11p (S14e)</fullName>
    </submittedName>
</protein>
<proteinExistence type="predicted"/>
<keyword evidence="2" id="KW-0689">Ribosomal protein</keyword>
<organism evidence="2">
    <name type="scientific">uncultured Solirubrobacteraceae bacterium</name>
    <dbReference type="NCBI Taxonomy" id="1162706"/>
    <lineage>
        <taxon>Bacteria</taxon>
        <taxon>Bacillati</taxon>
        <taxon>Actinomycetota</taxon>
        <taxon>Thermoleophilia</taxon>
        <taxon>Solirubrobacterales</taxon>
        <taxon>Solirubrobacteraceae</taxon>
        <taxon>environmental samples</taxon>
    </lineage>
</organism>
<keyword evidence="2" id="KW-0687">Ribonucleoprotein</keyword>
<evidence type="ECO:0000256" key="1">
    <source>
        <dbReference type="SAM" id="MobiDB-lite"/>
    </source>
</evidence>
<accession>A0A6J4S9I9</accession>
<feature type="non-terminal residue" evidence="2">
    <location>
        <position position="58"/>
    </location>
</feature>
<dbReference type="AlphaFoldDB" id="A0A6J4S9I9"/>
<dbReference type="EMBL" id="CADCVP010000153">
    <property type="protein sequence ID" value="CAA9492449.1"/>
    <property type="molecule type" value="Genomic_DNA"/>
</dbReference>